<feature type="signal peptide" evidence="1">
    <location>
        <begin position="1"/>
        <end position="19"/>
    </location>
</feature>
<feature type="domain" description="NTF2-like" evidence="2">
    <location>
        <begin position="20"/>
        <end position="160"/>
    </location>
</feature>
<comment type="caution">
    <text evidence="3">The sequence shown here is derived from an EMBL/GenBank/DDBJ whole genome shotgun (WGS) entry which is preliminary data.</text>
</comment>
<evidence type="ECO:0000313" key="3">
    <source>
        <dbReference type="EMBL" id="KAK4542144.1"/>
    </source>
</evidence>
<name>A0AAV9JBJ8_9PEZI</name>
<dbReference type="AlphaFoldDB" id="A0AAV9JBJ8"/>
<reference evidence="3 4" key="1">
    <citation type="submission" date="2021-11" db="EMBL/GenBank/DDBJ databases">
        <title>Black yeast isolated from Biological Soil Crust.</title>
        <authorList>
            <person name="Kurbessoian T."/>
        </authorList>
    </citation>
    <scope>NUCLEOTIDE SEQUENCE [LARGE SCALE GENOMIC DNA]</scope>
    <source>
        <strain evidence="3 4">CCFEE 5522</strain>
    </source>
</reference>
<dbReference type="Pfam" id="PF26534">
    <property type="entry name" value="NTF2_7"/>
    <property type="match status" value="1"/>
</dbReference>
<evidence type="ECO:0000259" key="2">
    <source>
        <dbReference type="Pfam" id="PF26534"/>
    </source>
</evidence>
<dbReference type="Proteomes" id="UP001324427">
    <property type="component" value="Unassembled WGS sequence"/>
</dbReference>
<dbReference type="EMBL" id="JAVFHQ010000044">
    <property type="protein sequence ID" value="KAK4542144.1"/>
    <property type="molecule type" value="Genomic_DNA"/>
</dbReference>
<proteinExistence type="predicted"/>
<evidence type="ECO:0000313" key="4">
    <source>
        <dbReference type="Proteomes" id="UP001324427"/>
    </source>
</evidence>
<keyword evidence="4" id="KW-1185">Reference proteome</keyword>
<accession>A0AAV9JBJ8</accession>
<sequence>MKNAGLVAMAALAIPGVNACLSEYQANALATNFGKLVSAYSQKLANQTLAPGFIDYSESVNSLMDGGGSAPVALLGETFSSRAAFESASASQPSVPFAVENVWFNCDTITVRWKSAQSPQPVIGISVFHTVYKWANKPVPFLIDEIWGEFDSASWLENLGILVPASKKQKREIAFEA</sequence>
<gene>
    <name evidence="3" type="ORF">LTR36_006991</name>
</gene>
<feature type="chain" id="PRO_5043328586" description="NTF2-like domain-containing protein" evidence="1">
    <location>
        <begin position="20"/>
        <end position="177"/>
    </location>
</feature>
<evidence type="ECO:0000256" key="1">
    <source>
        <dbReference type="SAM" id="SignalP"/>
    </source>
</evidence>
<keyword evidence="1" id="KW-0732">Signal</keyword>
<protein>
    <recommendedName>
        <fullName evidence="2">NTF2-like domain-containing protein</fullName>
    </recommendedName>
</protein>
<organism evidence="3 4">
    <name type="scientific">Oleoguttula mirabilis</name>
    <dbReference type="NCBI Taxonomy" id="1507867"/>
    <lineage>
        <taxon>Eukaryota</taxon>
        <taxon>Fungi</taxon>
        <taxon>Dikarya</taxon>
        <taxon>Ascomycota</taxon>
        <taxon>Pezizomycotina</taxon>
        <taxon>Dothideomycetes</taxon>
        <taxon>Dothideomycetidae</taxon>
        <taxon>Mycosphaerellales</taxon>
        <taxon>Teratosphaeriaceae</taxon>
        <taxon>Oleoguttula</taxon>
    </lineage>
</organism>
<dbReference type="InterPro" id="IPR058645">
    <property type="entry name" value="NTF2-like_dom_7"/>
</dbReference>